<name>A0ABP6C2Q4_9ACTN</name>
<gene>
    <name evidence="2" type="ORF">GCM10009863_10650</name>
</gene>
<comment type="caution">
    <text evidence="2">The sequence shown here is derived from an EMBL/GenBank/DDBJ whole genome shotgun (WGS) entry which is preliminary data.</text>
</comment>
<protein>
    <submittedName>
        <fullName evidence="2">Uncharacterized protein</fullName>
    </submittedName>
</protein>
<evidence type="ECO:0000256" key="1">
    <source>
        <dbReference type="SAM" id="MobiDB-lite"/>
    </source>
</evidence>
<dbReference type="Proteomes" id="UP001501447">
    <property type="component" value="Unassembled WGS sequence"/>
</dbReference>
<evidence type="ECO:0000313" key="2">
    <source>
        <dbReference type="EMBL" id="GAA2599149.1"/>
    </source>
</evidence>
<accession>A0ABP6C2Q4</accession>
<organism evidence="2 3">
    <name type="scientific">Streptomyces axinellae</name>
    <dbReference type="NCBI Taxonomy" id="552788"/>
    <lineage>
        <taxon>Bacteria</taxon>
        <taxon>Bacillati</taxon>
        <taxon>Actinomycetota</taxon>
        <taxon>Actinomycetes</taxon>
        <taxon>Kitasatosporales</taxon>
        <taxon>Streptomycetaceae</taxon>
        <taxon>Streptomyces</taxon>
    </lineage>
</organism>
<proteinExistence type="predicted"/>
<dbReference type="EMBL" id="BAAARJ010000003">
    <property type="protein sequence ID" value="GAA2599149.1"/>
    <property type="molecule type" value="Genomic_DNA"/>
</dbReference>
<feature type="region of interest" description="Disordered" evidence="1">
    <location>
        <begin position="1"/>
        <end position="30"/>
    </location>
</feature>
<keyword evidence="3" id="KW-1185">Reference proteome</keyword>
<sequence>MSETDVGRDRGEGVRGKRPPPPASPADEATAELAALAEARAFWRLAPAWVPRAGYAQPTPALLREVESGLMRRLRG</sequence>
<evidence type="ECO:0000313" key="3">
    <source>
        <dbReference type="Proteomes" id="UP001501447"/>
    </source>
</evidence>
<feature type="compositionally biased region" description="Basic and acidic residues" evidence="1">
    <location>
        <begin position="1"/>
        <end position="15"/>
    </location>
</feature>
<reference evidence="3" key="1">
    <citation type="journal article" date="2019" name="Int. J. Syst. Evol. Microbiol.">
        <title>The Global Catalogue of Microorganisms (GCM) 10K type strain sequencing project: providing services to taxonomists for standard genome sequencing and annotation.</title>
        <authorList>
            <consortium name="The Broad Institute Genomics Platform"/>
            <consortium name="The Broad Institute Genome Sequencing Center for Infectious Disease"/>
            <person name="Wu L."/>
            <person name="Ma J."/>
        </authorList>
    </citation>
    <scope>NUCLEOTIDE SEQUENCE [LARGE SCALE GENOMIC DNA]</scope>
    <source>
        <strain evidence="3">JCM 16373</strain>
    </source>
</reference>